<dbReference type="InterPro" id="IPR050441">
    <property type="entry name" value="RBM"/>
</dbReference>
<reference evidence="6" key="1">
    <citation type="submission" date="2017-02" db="UniProtKB">
        <authorList>
            <consortium name="WormBaseParasite"/>
        </authorList>
    </citation>
    <scope>IDENTIFICATION</scope>
</reference>
<feature type="domain" description="RRM" evidence="3">
    <location>
        <begin position="86"/>
        <end position="164"/>
    </location>
</feature>
<evidence type="ECO:0000256" key="1">
    <source>
        <dbReference type="PROSITE-ProRule" id="PRU00176"/>
    </source>
</evidence>
<dbReference type="InterPro" id="IPR012677">
    <property type="entry name" value="Nucleotide-bd_a/b_plait_sf"/>
</dbReference>
<dbReference type="OrthoDB" id="439808at2759"/>
<keyword evidence="5" id="KW-1185">Reference proteome</keyword>
<dbReference type="SUPFAM" id="SSF54928">
    <property type="entry name" value="RNA-binding domain, RBD"/>
    <property type="match status" value="1"/>
</dbReference>
<keyword evidence="1" id="KW-0694">RNA-binding</keyword>
<gene>
    <name evidence="4" type="ORF">ASIM_LOCUS13035</name>
</gene>
<protein>
    <submittedName>
        <fullName evidence="6">RRM domain-containing protein</fullName>
    </submittedName>
</protein>
<feature type="compositionally biased region" description="Low complexity" evidence="2">
    <location>
        <begin position="200"/>
        <end position="213"/>
    </location>
</feature>
<dbReference type="EMBL" id="UYRR01031300">
    <property type="protein sequence ID" value="VDK48745.1"/>
    <property type="molecule type" value="Genomic_DNA"/>
</dbReference>
<evidence type="ECO:0000259" key="3">
    <source>
        <dbReference type="PROSITE" id="PS50102"/>
    </source>
</evidence>
<dbReference type="Pfam" id="PF00076">
    <property type="entry name" value="RRM_1"/>
    <property type="match status" value="1"/>
</dbReference>
<dbReference type="PANTHER" id="PTHR48034">
    <property type="entry name" value="TRANSFORMER-2 SEX-DETERMINING PROTEIN-RELATED"/>
    <property type="match status" value="1"/>
</dbReference>
<reference evidence="4 5" key="2">
    <citation type="submission" date="2018-11" db="EMBL/GenBank/DDBJ databases">
        <authorList>
            <consortium name="Pathogen Informatics"/>
        </authorList>
    </citation>
    <scope>NUCLEOTIDE SEQUENCE [LARGE SCALE GENOMIC DNA]</scope>
</reference>
<dbReference type="Gene3D" id="3.30.70.330">
    <property type="match status" value="1"/>
</dbReference>
<name>A0A0M3JYR8_ANISI</name>
<evidence type="ECO:0000313" key="4">
    <source>
        <dbReference type="EMBL" id="VDK48745.1"/>
    </source>
</evidence>
<organism evidence="6">
    <name type="scientific">Anisakis simplex</name>
    <name type="common">Herring worm</name>
    <dbReference type="NCBI Taxonomy" id="6269"/>
    <lineage>
        <taxon>Eukaryota</taxon>
        <taxon>Metazoa</taxon>
        <taxon>Ecdysozoa</taxon>
        <taxon>Nematoda</taxon>
        <taxon>Chromadorea</taxon>
        <taxon>Rhabditida</taxon>
        <taxon>Spirurina</taxon>
        <taxon>Ascaridomorpha</taxon>
        <taxon>Ascaridoidea</taxon>
        <taxon>Anisakidae</taxon>
        <taxon>Anisakis</taxon>
        <taxon>Anisakis simplex complex</taxon>
    </lineage>
</organism>
<dbReference type="PROSITE" id="PS50102">
    <property type="entry name" value="RRM"/>
    <property type="match status" value="1"/>
</dbReference>
<dbReference type="GO" id="GO:0003723">
    <property type="term" value="F:RNA binding"/>
    <property type="evidence" value="ECO:0007669"/>
    <property type="project" value="UniProtKB-UniRule"/>
</dbReference>
<proteinExistence type="predicted"/>
<dbReference type="AlphaFoldDB" id="A0A0M3JYR8"/>
<feature type="region of interest" description="Disordered" evidence="2">
    <location>
        <begin position="59"/>
        <end position="83"/>
    </location>
</feature>
<dbReference type="WBParaSite" id="ASIM_0001360701-mRNA-1">
    <property type="protein sequence ID" value="ASIM_0001360701-mRNA-1"/>
    <property type="gene ID" value="ASIM_0001360701"/>
</dbReference>
<evidence type="ECO:0000313" key="6">
    <source>
        <dbReference type="WBParaSite" id="ASIM_0001360701-mRNA-1"/>
    </source>
</evidence>
<sequence length="234" mass="26833">MNSLRKKVMLHLDQSLDHGLCPVQSNLYFILTKHLHFTTCRSQGRLILVETKFEFRSRDSRSSRGGRSRNGGSSKYSSRDDPEPSKCLGVFGLSLYTTERDLRDLFSQYGDIDKVQLVFDRPTGRSRGFGFIYFDKLEDAVKAKEKLTGSEVDGHKVRVDYSVTKRAHTPTPGIYMGTPSQTRGGGGYRRPSYRYDYRRSPSPYRGSYRSGRSPRYRGSYYDSMRFVSFITDCA</sequence>
<dbReference type="SMART" id="SM00360">
    <property type="entry name" value="RRM"/>
    <property type="match status" value="1"/>
</dbReference>
<dbReference type="Proteomes" id="UP000267096">
    <property type="component" value="Unassembled WGS sequence"/>
</dbReference>
<dbReference type="InterPro" id="IPR035979">
    <property type="entry name" value="RBD_domain_sf"/>
</dbReference>
<dbReference type="CDD" id="cd12363">
    <property type="entry name" value="RRM_TRA2"/>
    <property type="match status" value="1"/>
</dbReference>
<accession>A0A0M3JYR8</accession>
<feature type="region of interest" description="Disordered" evidence="2">
    <location>
        <begin position="170"/>
        <end position="213"/>
    </location>
</feature>
<dbReference type="InterPro" id="IPR000504">
    <property type="entry name" value="RRM_dom"/>
</dbReference>
<evidence type="ECO:0000313" key="5">
    <source>
        <dbReference type="Proteomes" id="UP000267096"/>
    </source>
</evidence>
<evidence type="ECO:0000256" key="2">
    <source>
        <dbReference type="SAM" id="MobiDB-lite"/>
    </source>
</evidence>